<sequence length="372" mass="43899">MKNILLMGLLLSASTAFAQKLASKDELEEQKFGTETVWRFKKSQEPLEGNFKVAQGEGAYFDGTFSKGRMNGTFKYFDKKGDKIAEISYKNGEQDGKSIFYENGKVEQEHSYRAGKLNGEQKRFDEKGKLVDLSTYKDGKKDGKFWKKKTYRTREGEIDGFKEEFYKDDKPFGKWIEKANNNMVHIEYDYKDEGTYTRVEYWDNGKKESEKSYKDHKEHGSHKRYDKYSGNLERENIYDNGVRTCEKRFSTRNGKQTYEMNYKNGQRNGHHFSKYEPGFTDEEGDYKDGYKDGLWKTYYRNGNLESETRYAIGQREGPYKEYSEEGNVTIEGNFKNDQMDGIWKYYEAKKLVQDKIYKMGDLVKSTRYNENR</sequence>
<keyword evidence="3" id="KW-1185">Reference proteome</keyword>
<dbReference type="PANTHER" id="PTHR46820:SF1">
    <property type="entry name" value="HISTONE-LYSINE N-METHYLTRANSFERASE SETD7"/>
    <property type="match status" value="1"/>
</dbReference>
<dbReference type="Gene3D" id="3.90.930.1">
    <property type="match status" value="3"/>
</dbReference>
<dbReference type="Pfam" id="PF07661">
    <property type="entry name" value="MORN_2"/>
    <property type="match status" value="6"/>
</dbReference>
<dbReference type="InterPro" id="IPR011652">
    <property type="entry name" value="MORN_2"/>
</dbReference>
<evidence type="ECO:0000313" key="3">
    <source>
        <dbReference type="Proteomes" id="UP000065822"/>
    </source>
</evidence>
<proteinExistence type="predicted"/>
<evidence type="ECO:0000256" key="1">
    <source>
        <dbReference type="SAM" id="SignalP"/>
    </source>
</evidence>
<evidence type="ECO:0008006" key="4">
    <source>
        <dbReference type="Google" id="ProtNLM"/>
    </source>
</evidence>
<evidence type="ECO:0000313" key="2">
    <source>
        <dbReference type="EMBL" id="AMD85013.1"/>
    </source>
</evidence>
<protein>
    <recommendedName>
        <fullName evidence="4">Membrane-binding protein</fullName>
    </recommendedName>
</protein>
<gene>
    <name evidence="2" type="ORF">AXF12_05475</name>
</gene>
<dbReference type="RefSeq" id="WP_066429028.1">
    <property type="nucleotide sequence ID" value="NZ_CP014227.1"/>
</dbReference>
<feature type="chain" id="PRO_5046727435" description="Membrane-binding protein" evidence="1">
    <location>
        <begin position="19"/>
        <end position="372"/>
    </location>
</feature>
<feature type="signal peptide" evidence="1">
    <location>
        <begin position="1"/>
        <end position="18"/>
    </location>
</feature>
<dbReference type="Proteomes" id="UP000065822">
    <property type="component" value="Chromosome"/>
</dbReference>
<organism evidence="2 3">
    <name type="scientific">Capnocytophaga haemolytica</name>
    <dbReference type="NCBI Taxonomy" id="45243"/>
    <lineage>
        <taxon>Bacteria</taxon>
        <taxon>Pseudomonadati</taxon>
        <taxon>Bacteroidota</taxon>
        <taxon>Flavobacteriia</taxon>
        <taxon>Flavobacteriales</taxon>
        <taxon>Flavobacteriaceae</taxon>
        <taxon>Capnocytophaga</taxon>
    </lineage>
</organism>
<reference evidence="2 3" key="1">
    <citation type="submission" date="2016-02" db="EMBL/GenBank/DDBJ databases">
        <authorList>
            <person name="Holder M.E."/>
            <person name="Ajami N.J."/>
            <person name="Petrosino J.F."/>
        </authorList>
    </citation>
    <scope>NUCLEOTIDE SEQUENCE [LARGE SCALE GENOMIC DNA]</scope>
    <source>
        <strain evidence="2 3">CCUG 32990</strain>
    </source>
</reference>
<keyword evidence="1" id="KW-0732">Signal</keyword>
<name>A0ABN4KEI0_9FLAO</name>
<dbReference type="SUPFAM" id="SSF82185">
    <property type="entry name" value="Histone H3 K4-specific methyltransferase SET7/9 N-terminal domain"/>
    <property type="match status" value="3"/>
</dbReference>
<dbReference type="PANTHER" id="PTHR46820">
    <property type="entry name" value="HISTONE-LYSINE N-METHYLTRANSFERASE SETD7"/>
    <property type="match status" value="1"/>
</dbReference>
<accession>A0ABN4KEI0</accession>
<dbReference type="EMBL" id="CP014227">
    <property type="protein sequence ID" value="AMD85013.1"/>
    <property type="molecule type" value="Genomic_DNA"/>
</dbReference>